<evidence type="ECO:0000313" key="2">
    <source>
        <dbReference type="Proteomes" id="UP001294444"/>
    </source>
</evidence>
<reference evidence="1" key="1">
    <citation type="submission" date="2023-10" db="EMBL/GenBank/DDBJ databases">
        <authorList>
            <person name="Guldener U."/>
        </authorList>
    </citation>
    <scope>NUCLEOTIDE SEQUENCE</scope>
    <source>
        <strain evidence="1">Mp4</strain>
    </source>
</reference>
<protein>
    <submittedName>
        <fullName evidence="1">Uncharacterized protein</fullName>
    </submittedName>
</protein>
<dbReference type="AlphaFoldDB" id="A0AAJ4XLP1"/>
<sequence length="113" mass="12605">MYGSDGSHCTLPCVTQGDTPTVDDSDDIKALAPDGIVSKNVRRSRFGQQFSGQPTSPSTMDDFYIARTWYSIKFKSISLWAVQWWSARHQIGGGALGVRQLWRISPHWCLAKA</sequence>
<organism evidence="1 2">
    <name type="scientific">Melanopsichium pennsylvanicum</name>
    <dbReference type="NCBI Taxonomy" id="63383"/>
    <lineage>
        <taxon>Eukaryota</taxon>
        <taxon>Fungi</taxon>
        <taxon>Dikarya</taxon>
        <taxon>Basidiomycota</taxon>
        <taxon>Ustilaginomycotina</taxon>
        <taxon>Ustilaginomycetes</taxon>
        <taxon>Ustilaginales</taxon>
        <taxon>Ustilaginaceae</taxon>
        <taxon>Melanopsichium</taxon>
    </lineage>
</organism>
<evidence type="ECO:0000313" key="1">
    <source>
        <dbReference type="EMBL" id="SNX84041.1"/>
    </source>
</evidence>
<proteinExistence type="predicted"/>
<keyword evidence="2" id="KW-1185">Reference proteome</keyword>
<name>A0AAJ4XLP1_9BASI</name>
<comment type="caution">
    <text evidence="1">The sequence shown here is derived from an EMBL/GenBank/DDBJ whole genome shotgun (WGS) entry which is preliminary data.</text>
</comment>
<dbReference type="EMBL" id="OAPG01000005">
    <property type="protein sequence ID" value="SNX84041.1"/>
    <property type="molecule type" value="Genomic_DNA"/>
</dbReference>
<gene>
    <name evidence="1" type="ORF">MEPE_02749</name>
</gene>
<dbReference type="Proteomes" id="UP001294444">
    <property type="component" value="Unassembled WGS sequence"/>
</dbReference>
<accession>A0AAJ4XLP1</accession>